<dbReference type="Gene3D" id="3.40.50.720">
    <property type="entry name" value="NAD(P)-binding Rossmann-like Domain"/>
    <property type="match status" value="1"/>
</dbReference>
<organism evidence="2 3">
    <name type="scientific">Paracoccus subflavus</name>
    <dbReference type="NCBI Taxonomy" id="2528244"/>
    <lineage>
        <taxon>Bacteria</taxon>
        <taxon>Pseudomonadati</taxon>
        <taxon>Pseudomonadota</taxon>
        <taxon>Alphaproteobacteria</taxon>
        <taxon>Rhodobacterales</taxon>
        <taxon>Paracoccaceae</taxon>
        <taxon>Paracoccus</taxon>
    </lineage>
</organism>
<dbReference type="PANTHER" id="PTHR45458">
    <property type="entry name" value="SHORT-CHAIN DEHYDROGENASE/REDUCTASE SDR"/>
    <property type="match status" value="1"/>
</dbReference>
<reference evidence="2 3" key="1">
    <citation type="submission" date="2019-02" db="EMBL/GenBank/DDBJ databases">
        <title>Paracoccus subflavus sp. nov., isolated from marine sediment of the Pacific Ocean.</title>
        <authorList>
            <person name="Zhang G."/>
        </authorList>
    </citation>
    <scope>NUCLEOTIDE SEQUENCE [LARGE SCALE GENOMIC DNA]</scope>
    <source>
        <strain evidence="2 3">GY0581</strain>
    </source>
</reference>
<evidence type="ECO:0000313" key="3">
    <source>
        <dbReference type="Proteomes" id="UP000293520"/>
    </source>
</evidence>
<dbReference type="AlphaFoldDB" id="A0A4Q9G7X6"/>
<proteinExistence type="inferred from homology"/>
<dbReference type="InterPro" id="IPR052184">
    <property type="entry name" value="SDR_enzymes"/>
</dbReference>
<dbReference type="GO" id="GO:0016616">
    <property type="term" value="F:oxidoreductase activity, acting on the CH-OH group of donors, NAD or NADP as acceptor"/>
    <property type="evidence" value="ECO:0007669"/>
    <property type="project" value="TreeGrafter"/>
</dbReference>
<keyword evidence="3" id="KW-1185">Reference proteome</keyword>
<dbReference type="PRINTS" id="PR00080">
    <property type="entry name" value="SDRFAMILY"/>
</dbReference>
<dbReference type="PANTHER" id="PTHR45458:SF1">
    <property type="entry name" value="SHORT CHAIN DEHYDROGENASE"/>
    <property type="match status" value="1"/>
</dbReference>
<dbReference type="RefSeq" id="WP_130990479.1">
    <property type="nucleotide sequence ID" value="NZ_SISK01000003.1"/>
</dbReference>
<evidence type="ECO:0000256" key="1">
    <source>
        <dbReference type="RuleBase" id="RU000363"/>
    </source>
</evidence>
<dbReference type="OrthoDB" id="109589at2"/>
<dbReference type="InterPro" id="IPR036291">
    <property type="entry name" value="NAD(P)-bd_dom_sf"/>
</dbReference>
<sequence length="220" mass="22662">MTHLLVTGGGRGLGRALCDEGLARGWRVTATVRRAGTAPAGAAEIVMDVTDAGAIAALAGRVGPLDVLVNNAGIIGPAARAIGPLDPAAFLETFRVDTLAPLAVTQALLPCLRTAPTGRGRVLAISSQMSFMGYAKSDHIAYRAAKAALNKVMQGLATDLAAEGIAVVLIDPGWLRTDMGGPQADLEPAEVARAILSVAGGLDMSRSGQFLRHDGTRRDF</sequence>
<accession>A0A4Q9G7X6</accession>
<dbReference type="Proteomes" id="UP000293520">
    <property type="component" value="Unassembled WGS sequence"/>
</dbReference>
<name>A0A4Q9G7X6_9RHOB</name>
<dbReference type="Pfam" id="PF00106">
    <property type="entry name" value="adh_short"/>
    <property type="match status" value="1"/>
</dbReference>
<protein>
    <submittedName>
        <fullName evidence="2">SDR family NAD(P)-dependent oxidoreductase</fullName>
    </submittedName>
</protein>
<dbReference type="PRINTS" id="PR00081">
    <property type="entry name" value="GDHRDH"/>
</dbReference>
<comment type="caution">
    <text evidence="2">The sequence shown here is derived from an EMBL/GenBank/DDBJ whole genome shotgun (WGS) entry which is preliminary data.</text>
</comment>
<dbReference type="EMBL" id="SISK01000003">
    <property type="protein sequence ID" value="TBN42020.1"/>
    <property type="molecule type" value="Genomic_DNA"/>
</dbReference>
<dbReference type="InterPro" id="IPR002347">
    <property type="entry name" value="SDR_fam"/>
</dbReference>
<evidence type="ECO:0000313" key="2">
    <source>
        <dbReference type="EMBL" id="TBN42020.1"/>
    </source>
</evidence>
<dbReference type="SUPFAM" id="SSF51735">
    <property type="entry name" value="NAD(P)-binding Rossmann-fold domains"/>
    <property type="match status" value="1"/>
</dbReference>
<comment type="similarity">
    <text evidence="1">Belongs to the short-chain dehydrogenases/reductases (SDR) family.</text>
</comment>
<gene>
    <name evidence="2" type="ORF">EYE42_06375</name>
</gene>